<comment type="similarity">
    <text evidence="4">Belongs to the BamB family.</text>
</comment>
<dbReference type="PANTHER" id="PTHR34512:SF30">
    <property type="entry name" value="OUTER MEMBRANE PROTEIN ASSEMBLY FACTOR BAMB"/>
    <property type="match status" value="1"/>
</dbReference>
<sequence length="390" mass="41334">MRLSRLLLITALTVTMTGCSTVQGWFDSEGEDLTAPVELEKIDALVKVKKRWSTSVGDGQGKGFFKIRPALSEGVLYVASSDGEVAAIDAVDGDKRWSVSLERPLSGGVGYHAGGLYLGGADGSVLQLSADDGSMVWEATVSGEVLAAPAVSDDWVIVQTYDGKLLGFETGAETPTWTYTSDVPVLTLRGTSTPLLIGDNAIAGFGDGKVVAIDLDSGNVSWESRIGIPQGGSEIDRIVDIDGVMTVQGIELFVSSYQGRVAALDIRTGRKLWQQNVSSVTGTSVGFGNVYVADVDGTVSAFLRNGQGARWQNIELGYRELSRPTPVKSYVATVDLEGYLHLLSQVDGVIVGRLKIAGGPARADMISDNGRLFILDDDGKLSAFDLESSD</sequence>
<keyword evidence="7" id="KW-1185">Reference proteome</keyword>
<dbReference type="PROSITE" id="PS51257">
    <property type="entry name" value="PROKAR_LIPOPROTEIN"/>
    <property type="match status" value="1"/>
</dbReference>
<dbReference type="InterPro" id="IPR002372">
    <property type="entry name" value="PQQ_rpt_dom"/>
</dbReference>
<dbReference type="EMBL" id="CP036501">
    <property type="protein sequence ID" value="UZP75224.1"/>
    <property type="molecule type" value="Genomic_DNA"/>
</dbReference>
<evidence type="ECO:0000313" key="7">
    <source>
        <dbReference type="Proteomes" id="UP001317963"/>
    </source>
</evidence>
<dbReference type="SUPFAM" id="SSF50998">
    <property type="entry name" value="Quinoprotein alcohol dehydrogenase-like"/>
    <property type="match status" value="1"/>
</dbReference>
<comment type="subcellular location">
    <subcellularLocation>
        <location evidence="4">Cell outer membrane</location>
        <topology evidence="4">Lipid-anchor</topology>
    </subcellularLocation>
</comment>
<dbReference type="RefSeq" id="WP_279241704.1">
    <property type="nucleotide sequence ID" value="NZ_CP036501.1"/>
</dbReference>
<keyword evidence="1 4" id="KW-0732">Signal</keyword>
<dbReference type="NCBIfam" id="TIGR03300">
    <property type="entry name" value="assembly_YfgL"/>
    <property type="match status" value="1"/>
</dbReference>
<keyword evidence="4" id="KW-0449">Lipoprotein</keyword>
<evidence type="ECO:0000256" key="4">
    <source>
        <dbReference type="HAMAP-Rule" id="MF_00923"/>
    </source>
</evidence>
<reference evidence="6 7" key="1">
    <citation type="submission" date="2019-02" db="EMBL/GenBank/DDBJ databases">
        <title>Halieaceae_genomes.</title>
        <authorList>
            <person name="Li S.-H."/>
        </authorList>
    </citation>
    <scope>NUCLEOTIDE SEQUENCE [LARGE SCALE GENOMIC DNA]</scope>
    <source>
        <strain evidence="6 7">JH123</strain>
    </source>
</reference>
<name>A0ABY6Q9C4_9GAMM</name>
<protein>
    <recommendedName>
        <fullName evidence="4">Outer membrane protein assembly factor BamB</fullName>
    </recommendedName>
</protein>
<dbReference type="PANTHER" id="PTHR34512">
    <property type="entry name" value="CELL SURFACE PROTEIN"/>
    <property type="match status" value="1"/>
</dbReference>
<evidence type="ECO:0000313" key="6">
    <source>
        <dbReference type="EMBL" id="UZP75224.1"/>
    </source>
</evidence>
<dbReference type="InterPro" id="IPR017687">
    <property type="entry name" value="BamB"/>
</dbReference>
<proteinExistence type="inferred from homology"/>
<evidence type="ECO:0000256" key="3">
    <source>
        <dbReference type="ARBA" id="ARBA00023237"/>
    </source>
</evidence>
<dbReference type="Proteomes" id="UP001317963">
    <property type="component" value="Chromosome"/>
</dbReference>
<keyword evidence="4" id="KW-0564">Palmitate</keyword>
<evidence type="ECO:0000256" key="1">
    <source>
        <dbReference type="ARBA" id="ARBA00022729"/>
    </source>
</evidence>
<dbReference type="SMART" id="SM00564">
    <property type="entry name" value="PQQ"/>
    <property type="match status" value="6"/>
</dbReference>
<accession>A0ABY6Q9C4</accession>
<gene>
    <name evidence="4 6" type="primary">bamB</name>
    <name evidence="6" type="ORF">E0F26_10970</name>
</gene>
<evidence type="ECO:0000256" key="2">
    <source>
        <dbReference type="ARBA" id="ARBA00023136"/>
    </source>
</evidence>
<feature type="domain" description="Pyrrolo-quinoline quinone repeat" evidence="5">
    <location>
        <begin position="82"/>
        <end position="312"/>
    </location>
</feature>
<dbReference type="Gene3D" id="2.130.10.10">
    <property type="entry name" value="YVTN repeat-like/Quinoprotein amine dehydrogenase"/>
    <property type="match status" value="1"/>
</dbReference>
<comment type="function">
    <text evidence="4">Part of the outer membrane protein assembly complex, which is involved in assembly and insertion of beta-barrel proteins into the outer membrane.</text>
</comment>
<organism evidence="6 7">
    <name type="scientific">Candidatus Paraluminiphilus aquimaris</name>
    <dbReference type="NCBI Taxonomy" id="2518994"/>
    <lineage>
        <taxon>Bacteria</taxon>
        <taxon>Pseudomonadati</taxon>
        <taxon>Pseudomonadota</taxon>
        <taxon>Gammaproteobacteria</taxon>
        <taxon>Cellvibrionales</taxon>
        <taxon>Halieaceae</taxon>
        <taxon>Candidatus Paraluminiphilus</taxon>
    </lineage>
</organism>
<keyword evidence="2 4" id="KW-0472">Membrane</keyword>
<dbReference type="Pfam" id="PF13360">
    <property type="entry name" value="PQQ_2"/>
    <property type="match status" value="1"/>
</dbReference>
<dbReference type="InterPro" id="IPR015943">
    <property type="entry name" value="WD40/YVTN_repeat-like_dom_sf"/>
</dbReference>
<keyword evidence="3 4" id="KW-0998">Cell outer membrane</keyword>
<evidence type="ECO:0000259" key="5">
    <source>
        <dbReference type="Pfam" id="PF13360"/>
    </source>
</evidence>
<dbReference type="InterPro" id="IPR011047">
    <property type="entry name" value="Quinoprotein_ADH-like_sf"/>
</dbReference>
<dbReference type="HAMAP" id="MF_00923">
    <property type="entry name" value="OM_assembly_BamB"/>
    <property type="match status" value="1"/>
</dbReference>
<comment type="subunit">
    <text evidence="4">Part of the Bam complex.</text>
</comment>
<dbReference type="InterPro" id="IPR018391">
    <property type="entry name" value="PQQ_b-propeller_rpt"/>
</dbReference>